<dbReference type="Proteomes" id="UP000676565">
    <property type="component" value="Unassembled WGS sequence"/>
</dbReference>
<evidence type="ECO:0000259" key="2">
    <source>
        <dbReference type="Pfam" id="PF05239"/>
    </source>
</evidence>
<evidence type="ECO:0000313" key="4">
    <source>
        <dbReference type="Proteomes" id="UP000676565"/>
    </source>
</evidence>
<dbReference type="InterPro" id="IPR027275">
    <property type="entry name" value="PRC-brl_dom"/>
</dbReference>
<protein>
    <submittedName>
        <fullName evidence="3">PRC-barrel domain-containing protein</fullName>
    </submittedName>
</protein>
<feature type="chain" id="PRO_5045639351" evidence="1">
    <location>
        <begin position="25"/>
        <end position="153"/>
    </location>
</feature>
<comment type="caution">
    <text evidence="3">The sequence shown here is derived from an EMBL/GenBank/DDBJ whole genome shotgun (WGS) entry which is preliminary data.</text>
</comment>
<proteinExistence type="predicted"/>
<organism evidence="3 4">
    <name type="scientific">Gemmata palustris</name>
    <dbReference type="NCBI Taxonomy" id="2822762"/>
    <lineage>
        <taxon>Bacteria</taxon>
        <taxon>Pseudomonadati</taxon>
        <taxon>Planctomycetota</taxon>
        <taxon>Planctomycetia</taxon>
        <taxon>Gemmatales</taxon>
        <taxon>Gemmataceae</taxon>
        <taxon>Gemmata</taxon>
    </lineage>
</organism>
<dbReference type="SUPFAM" id="SSF50346">
    <property type="entry name" value="PRC-barrel domain"/>
    <property type="match status" value="1"/>
</dbReference>
<keyword evidence="4" id="KW-1185">Reference proteome</keyword>
<keyword evidence="1" id="KW-0732">Signal</keyword>
<dbReference type="RefSeq" id="WP_210660359.1">
    <property type="nucleotide sequence ID" value="NZ_JAGKQQ010000001.1"/>
</dbReference>
<gene>
    <name evidence="3" type="ORF">J8F10_30700</name>
</gene>
<dbReference type="EMBL" id="JAGKQQ010000001">
    <property type="protein sequence ID" value="MBP3959637.1"/>
    <property type="molecule type" value="Genomic_DNA"/>
</dbReference>
<dbReference type="InterPro" id="IPR011033">
    <property type="entry name" value="PRC_barrel-like_sf"/>
</dbReference>
<sequence length="153" mass="16942">MMKYTLRAASAALLLTIGALPVLAADPPRIVTAAPAVGNHFRAKQVMGTKILIGGNTAIGTVEDLVFDDAGNLEYLIVSTDNNKLVSVPWDAAKWDLDKKVGTLGITVEQYKTIPTFTTTTYPSFYTPTYRTETYKFYGLTPRELRRIERRLP</sequence>
<feature type="domain" description="PRC-barrel" evidence="2">
    <location>
        <begin position="40"/>
        <end position="108"/>
    </location>
</feature>
<name>A0ABS5C1V0_9BACT</name>
<dbReference type="InterPro" id="IPR014747">
    <property type="entry name" value="Bac_photo_RC_H_C"/>
</dbReference>
<reference evidence="3 4" key="1">
    <citation type="submission" date="2021-04" db="EMBL/GenBank/DDBJ databases">
        <authorList>
            <person name="Ivanova A."/>
        </authorList>
    </citation>
    <scope>NUCLEOTIDE SEQUENCE [LARGE SCALE GENOMIC DNA]</scope>
    <source>
        <strain evidence="3 4">G18</strain>
    </source>
</reference>
<dbReference type="Pfam" id="PF05239">
    <property type="entry name" value="PRC"/>
    <property type="match status" value="1"/>
</dbReference>
<feature type="signal peptide" evidence="1">
    <location>
        <begin position="1"/>
        <end position="24"/>
    </location>
</feature>
<dbReference type="Gene3D" id="3.90.50.10">
    <property type="entry name" value="Photosynthetic Reaction Center, subunit H, domain 2"/>
    <property type="match status" value="1"/>
</dbReference>
<evidence type="ECO:0000313" key="3">
    <source>
        <dbReference type="EMBL" id="MBP3959637.1"/>
    </source>
</evidence>
<evidence type="ECO:0000256" key="1">
    <source>
        <dbReference type="SAM" id="SignalP"/>
    </source>
</evidence>
<accession>A0ABS5C1V0</accession>